<protein>
    <submittedName>
        <fullName evidence="1">Uncharacterized protein</fullName>
    </submittedName>
</protein>
<reference evidence="1 2" key="1">
    <citation type="journal article" date="2013" name="Appl. Environ. Microbiol.">
        <title>Narrow Host-Range Bacteriophages that Infect Rhizobium etli associate with Distinct Genomic Types.</title>
        <authorList>
            <person name="Santamaria R.I."/>
            <person name="Bustos P."/>
            <person name="Sepulveda-Robles O."/>
            <person name="Lozano L."/>
            <person name="Rodriguez C."/>
            <person name="Fernandez J.L."/>
            <person name="Juarez S."/>
            <person name="Kameyama L."/>
            <person name="Guarneros G."/>
            <person name="Davila G."/>
            <person name="Gonzalez V."/>
        </authorList>
    </citation>
    <scope>NUCLEOTIDE SEQUENCE [LARGE SCALE GENOMIC DNA]</scope>
</reference>
<evidence type="ECO:0000313" key="2">
    <source>
        <dbReference type="Proteomes" id="UP000011149"/>
    </source>
</evidence>
<dbReference type="Proteomes" id="UP000011149">
    <property type="component" value="Segment"/>
</dbReference>
<keyword evidence="2" id="KW-1185">Reference proteome</keyword>
<evidence type="ECO:0000313" key="1">
    <source>
        <dbReference type="EMBL" id="AGC35513.1"/>
    </source>
</evidence>
<dbReference type="EMBL" id="JX483873">
    <property type="protein sequence ID" value="AGC35513.1"/>
    <property type="molecule type" value="Genomic_DNA"/>
</dbReference>
<sequence length="81" mass="9262">MVSAIAWPHQRGSISPVPIRLSKNREACLPLTCRLRPFQPPRFGEVHICTGELNVKRQIVKIRSVCVKLLILSQSFFLSRH</sequence>
<gene>
    <name evidence="1" type="ORF">RHEph01_gp002</name>
</gene>
<organism evidence="1 2">
    <name type="scientific">Rhizobium phage RHEph01</name>
    <dbReference type="NCBI Taxonomy" id="1220601"/>
    <lineage>
        <taxon>Viruses</taxon>
        <taxon>Duplodnaviria</taxon>
        <taxon>Heunggongvirae</taxon>
        <taxon>Uroviricota</taxon>
        <taxon>Caudoviricetes</taxon>
        <taxon>Autographivirales</taxon>
        <taxon>Paadamvirus</taxon>
        <taxon>Paadamvirus RHEph01</taxon>
    </lineage>
</organism>
<name>L7TJ54_9CAUD</name>
<proteinExistence type="predicted"/>
<accession>L7TJ54</accession>